<organism evidence="1">
    <name type="scientific">hydrothermal vent metagenome</name>
    <dbReference type="NCBI Taxonomy" id="652676"/>
    <lineage>
        <taxon>unclassified sequences</taxon>
        <taxon>metagenomes</taxon>
        <taxon>ecological metagenomes</taxon>
    </lineage>
</organism>
<gene>
    <name evidence="1" type="ORF">MNBD_CPR01-202</name>
</gene>
<dbReference type="EMBL" id="UOEV01000002">
    <property type="protein sequence ID" value="VAW31771.1"/>
    <property type="molecule type" value="Genomic_DNA"/>
</dbReference>
<proteinExistence type="predicted"/>
<name>A0A3B0UKX3_9ZZZZ</name>
<reference evidence="1" key="1">
    <citation type="submission" date="2018-06" db="EMBL/GenBank/DDBJ databases">
        <authorList>
            <person name="Zhirakovskaya E."/>
        </authorList>
    </citation>
    <scope>NUCLEOTIDE SEQUENCE</scope>
</reference>
<sequence>MKMKKMLVVALALGFATCMTVPAFAGWSSLSGSLSADAGGQNAGFNGGFGVNASSISRHGNTSVDAGGQIVGFTNNGEVAGAIDAYGQAMHFHGFTTAISGSDAVSSVSGNGISQATSYVDAGAWRWNNGGVILPTTPTP</sequence>
<dbReference type="AlphaFoldDB" id="A0A3B0UKX3"/>
<evidence type="ECO:0000313" key="1">
    <source>
        <dbReference type="EMBL" id="VAW31771.1"/>
    </source>
</evidence>
<protein>
    <submittedName>
        <fullName evidence="1">Uncharacterized protein</fullName>
    </submittedName>
</protein>
<accession>A0A3B0UKX3</accession>